<dbReference type="EMBL" id="JBBPBF010000023">
    <property type="protein sequence ID" value="KAK7609527.1"/>
    <property type="molecule type" value="Genomic_DNA"/>
</dbReference>
<keyword evidence="1" id="KW-0472">Membrane</keyword>
<name>A0ABR1N2T0_9PEZI</name>
<feature type="transmembrane region" description="Helical" evidence="1">
    <location>
        <begin position="107"/>
        <end position="128"/>
    </location>
</feature>
<organism evidence="2 3">
    <name type="scientific">Phyllosticta paracitricarpa</name>
    <dbReference type="NCBI Taxonomy" id="2016321"/>
    <lineage>
        <taxon>Eukaryota</taxon>
        <taxon>Fungi</taxon>
        <taxon>Dikarya</taxon>
        <taxon>Ascomycota</taxon>
        <taxon>Pezizomycotina</taxon>
        <taxon>Dothideomycetes</taxon>
        <taxon>Dothideomycetes incertae sedis</taxon>
        <taxon>Botryosphaeriales</taxon>
        <taxon>Phyllostictaceae</taxon>
        <taxon>Phyllosticta</taxon>
    </lineage>
</organism>
<reference evidence="2 3" key="1">
    <citation type="submission" date="2024-04" db="EMBL/GenBank/DDBJ databases">
        <title>Phyllosticta paracitricarpa is synonymous to the EU quarantine fungus P. citricarpa based on phylogenomic analyses.</title>
        <authorList>
            <consortium name="Lawrence Berkeley National Laboratory"/>
            <person name="Van ingen-buijs V.A."/>
            <person name="Van westerhoven A.C."/>
            <person name="Haridas S."/>
            <person name="Skiadas P."/>
            <person name="Martin F."/>
            <person name="Groenewald J.Z."/>
            <person name="Crous P.W."/>
            <person name="Seidl M.F."/>
        </authorList>
    </citation>
    <scope>NUCLEOTIDE SEQUENCE [LARGE SCALE GENOMIC DNA]</scope>
    <source>
        <strain evidence="2 3">CBS 141358</strain>
    </source>
</reference>
<dbReference type="Proteomes" id="UP001367316">
    <property type="component" value="Unassembled WGS sequence"/>
</dbReference>
<gene>
    <name evidence="2" type="ORF">JOL62DRAFT_177660</name>
</gene>
<evidence type="ECO:0000256" key="1">
    <source>
        <dbReference type="SAM" id="Phobius"/>
    </source>
</evidence>
<proteinExistence type="predicted"/>
<keyword evidence="1" id="KW-0812">Transmembrane</keyword>
<comment type="caution">
    <text evidence="2">The sequence shown here is derived from an EMBL/GenBank/DDBJ whole genome shotgun (WGS) entry which is preliminary data.</text>
</comment>
<accession>A0ABR1N2T0</accession>
<protein>
    <submittedName>
        <fullName evidence="2">Uncharacterized protein</fullName>
    </submittedName>
</protein>
<keyword evidence="3" id="KW-1185">Reference proteome</keyword>
<sequence>MQTPPRPASLVFCPAHTYLCPRNFFRHSCVPPKPLVQTSFHSPHHHHHDPPSVLPSLPPPTPHNDRCVLRLRHPPLHVIAPRPRKPLQLTLPLCPSFVPNLCAFSSLSFPTFQFFFFFFFLGGGFLLHRSADIVIYPRHHALNIVSRTYARDFPRPQNFSLFPLLLRRPSSCGATEKGRSGVMRFELMVIAHVATR</sequence>
<evidence type="ECO:0000313" key="3">
    <source>
        <dbReference type="Proteomes" id="UP001367316"/>
    </source>
</evidence>
<evidence type="ECO:0000313" key="2">
    <source>
        <dbReference type="EMBL" id="KAK7609527.1"/>
    </source>
</evidence>
<keyword evidence="1" id="KW-1133">Transmembrane helix</keyword>